<evidence type="ECO:0000313" key="10">
    <source>
        <dbReference type="Proteomes" id="UP000001260"/>
    </source>
</evidence>
<dbReference type="KEGG" id="cfe:CF0506"/>
<dbReference type="PANTHER" id="PTHR30450">
    <property type="entry name" value="ABC TRANSPORTER PERMEASE"/>
    <property type="match status" value="1"/>
</dbReference>
<dbReference type="InterPro" id="IPR035906">
    <property type="entry name" value="MetI-like_sf"/>
</dbReference>
<comment type="subcellular location">
    <subcellularLocation>
        <location evidence="1 7">Cell membrane</location>
        <topology evidence="1 7">Multi-pass membrane protein</topology>
    </subcellularLocation>
</comment>
<evidence type="ECO:0000256" key="2">
    <source>
        <dbReference type="ARBA" id="ARBA00022448"/>
    </source>
</evidence>
<gene>
    <name evidence="9" type="primary">app</name>
    <name evidence="9" type="ordered locus">CF0506</name>
</gene>
<evidence type="ECO:0000256" key="7">
    <source>
        <dbReference type="RuleBase" id="RU363032"/>
    </source>
</evidence>
<feature type="transmembrane region" description="Helical" evidence="7">
    <location>
        <begin position="17"/>
        <end position="40"/>
    </location>
</feature>
<evidence type="ECO:0000256" key="3">
    <source>
        <dbReference type="ARBA" id="ARBA00022475"/>
    </source>
</evidence>
<evidence type="ECO:0000256" key="6">
    <source>
        <dbReference type="ARBA" id="ARBA00023136"/>
    </source>
</evidence>
<accession>Q254L0</accession>
<evidence type="ECO:0000256" key="1">
    <source>
        <dbReference type="ARBA" id="ARBA00004651"/>
    </source>
</evidence>
<name>Q254L0_CHLFF</name>
<feature type="domain" description="ABC transmembrane type-1" evidence="8">
    <location>
        <begin position="13"/>
        <end position="207"/>
    </location>
</feature>
<dbReference type="SUPFAM" id="SSF161098">
    <property type="entry name" value="MetI-like"/>
    <property type="match status" value="1"/>
</dbReference>
<keyword evidence="10" id="KW-1185">Reference proteome</keyword>
<feature type="transmembrane region" description="Helical" evidence="7">
    <location>
        <begin position="188"/>
        <end position="207"/>
    </location>
</feature>
<evidence type="ECO:0000256" key="5">
    <source>
        <dbReference type="ARBA" id="ARBA00022989"/>
    </source>
</evidence>
<dbReference type="STRING" id="264202.CF0506"/>
<evidence type="ECO:0000259" key="8">
    <source>
        <dbReference type="PROSITE" id="PS50928"/>
    </source>
</evidence>
<feature type="transmembrane region" description="Helical" evidence="7">
    <location>
        <begin position="52"/>
        <end position="76"/>
    </location>
</feature>
<keyword evidence="4 7" id="KW-0812">Transmembrane</keyword>
<sequence length="221" mass="23870">MQADMVYLLIKETGSTLYMVTTSFFFSFILGGLLGLGLFLTAPYGLKPMKSLHSVVSVILSFLTAIPFAILIVILFPITRLIVGTSLGATASIVPLTLGALPLVASLVSDALRTGSLTCIEPAIALGIPKIKIIKDILFPEIFPQLIFSIKTLVVHLIACSTFAGFVGGGGLGQILLQYGYYRFDFSITLSVLIITLLFIEGIRILGDTFGRRILRRRGIL</sequence>
<feature type="transmembrane region" description="Helical" evidence="7">
    <location>
        <begin position="82"/>
        <end position="108"/>
    </location>
</feature>
<dbReference type="RefSeq" id="WP_011458058.1">
    <property type="nucleotide sequence ID" value="NC_007899.1"/>
</dbReference>
<proteinExistence type="inferred from homology"/>
<dbReference type="GO" id="GO:0005886">
    <property type="term" value="C:plasma membrane"/>
    <property type="evidence" value="ECO:0007669"/>
    <property type="project" value="UniProtKB-SubCell"/>
</dbReference>
<keyword evidence="5 7" id="KW-1133">Transmembrane helix</keyword>
<dbReference type="InterPro" id="IPR000515">
    <property type="entry name" value="MetI-like"/>
</dbReference>
<dbReference type="PANTHER" id="PTHR30450:SF1">
    <property type="entry name" value="D-METHIONINE TRANSPORT SYSTEM PERMEASE PROTEIN METI-RELATED"/>
    <property type="match status" value="1"/>
</dbReference>
<dbReference type="PROSITE" id="PS50928">
    <property type="entry name" value="ABC_TM1"/>
    <property type="match status" value="1"/>
</dbReference>
<keyword evidence="2 7" id="KW-0813">Transport</keyword>
<feature type="transmembrane region" description="Helical" evidence="7">
    <location>
        <begin position="153"/>
        <end position="176"/>
    </location>
</feature>
<dbReference type="GO" id="GO:0048473">
    <property type="term" value="P:D-methionine transmembrane transport"/>
    <property type="evidence" value="ECO:0007669"/>
    <property type="project" value="TreeGrafter"/>
</dbReference>
<dbReference type="OrthoDB" id="9793490at2"/>
<protein>
    <submittedName>
        <fullName evidence="9">ABC transporter</fullName>
    </submittedName>
</protein>
<dbReference type="HOGENOM" id="CLU_077375_1_0_0"/>
<dbReference type="InterPro" id="IPR051322">
    <property type="entry name" value="AA_ABC_Transporter_Permease"/>
</dbReference>
<dbReference type="AlphaFoldDB" id="Q254L0"/>
<dbReference type="Proteomes" id="UP000001260">
    <property type="component" value="Chromosome"/>
</dbReference>
<keyword evidence="3" id="KW-1003">Cell membrane</keyword>
<comment type="similarity">
    <text evidence="7">Belongs to the binding-protein-dependent transport system permease family.</text>
</comment>
<dbReference type="Gene3D" id="1.10.3720.10">
    <property type="entry name" value="MetI-like"/>
    <property type="match status" value="1"/>
</dbReference>
<keyword evidence="6 7" id="KW-0472">Membrane</keyword>
<dbReference type="eggNOG" id="COG2011">
    <property type="taxonomic scope" value="Bacteria"/>
</dbReference>
<evidence type="ECO:0000313" key="9">
    <source>
        <dbReference type="EMBL" id="BAE81278.1"/>
    </source>
</evidence>
<reference evidence="9 10" key="1">
    <citation type="journal article" date="2006" name="DNA Res.">
        <title>Genome sequence of the cat pathogen, Chlamydophila felis.</title>
        <authorList>
            <person name="Azuma Y."/>
            <person name="Hirakawa H."/>
            <person name="Yamashita A."/>
            <person name="Cai Y."/>
            <person name="Rahman M.A."/>
            <person name="Suzuki H."/>
            <person name="Mitaku S."/>
            <person name="Toh H."/>
            <person name="Goto S."/>
            <person name="Murakami T."/>
            <person name="Sugi K."/>
            <person name="Hayashi H."/>
            <person name="Fukushi H."/>
            <person name="Hattori M."/>
            <person name="Kuhara S."/>
            <person name="Shirai M."/>
        </authorList>
    </citation>
    <scope>NUCLEOTIDE SEQUENCE [LARGE SCALE GENOMIC DNA]</scope>
    <source>
        <strain evidence="9 10">Fe/C-56</strain>
    </source>
</reference>
<organism evidence="9 10">
    <name type="scientific">Chlamydia felis (strain Fe/C-56)</name>
    <name type="common">Chlamydophila felis</name>
    <dbReference type="NCBI Taxonomy" id="264202"/>
    <lineage>
        <taxon>Bacteria</taxon>
        <taxon>Pseudomonadati</taxon>
        <taxon>Chlamydiota</taxon>
        <taxon>Chlamydiia</taxon>
        <taxon>Chlamydiales</taxon>
        <taxon>Chlamydiaceae</taxon>
        <taxon>Chlamydia/Chlamydophila group</taxon>
        <taxon>Chlamydia</taxon>
    </lineage>
</organism>
<dbReference type="Pfam" id="PF00528">
    <property type="entry name" value="BPD_transp_1"/>
    <property type="match status" value="1"/>
</dbReference>
<dbReference type="EMBL" id="AP006861">
    <property type="protein sequence ID" value="BAE81278.1"/>
    <property type="molecule type" value="Genomic_DNA"/>
</dbReference>
<evidence type="ECO:0000256" key="4">
    <source>
        <dbReference type="ARBA" id="ARBA00022692"/>
    </source>
</evidence>